<gene>
    <name evidence="2" type="ORF">KOR34_20190</name>
</gene>
<keyword evidence="1" id="KW-0732">Signal</keyword>
<evidence type="ECO:0000313" key="2">
    <source>
        <dbReference type="EMBL" id="TWT37072.1"/>
    </source>
</evidence>
<keyword evidence="3" id="KW-1185">Reference proteome</keyword>
<sequence precursor="true">MTNTKGVARLLSLISMSLLLAAGAARAEETPPLPTEFYEEVPQGEAPSIESYVHSESSISGITSDALNLCNTPAVPESSGTWLRRGWWSAEIDAIIWVRKWDRQNAIMGVDDTPSLRTLRLNRTSPTEASARLNLTRFLFRDANNRDHRFEFNVMGGGELVETCHLDSVDPNSISVPFTVDKAADASFDGASSMDITYASRLNSFELNYTVTSRMDRDRMELQPDGRWVRRANPGLTYHGLAGLRYLDLTENVFWTADDIINVSGPVAFTGENGLYKVETSNDLITFQVGGGCTYDADRWSLTCFTRGGLSLNDAKANALLSYTDPVTGDVRTDVGFNNSERMGSMPLVLQGGILGRYHLRPNVSIRAGYEFLYITAMALAPHQVNFTPNDGKVGTTASPFMHGLTLGGEFYW</sequence>
<comment type="caution">
    <text evidence="2">The sequence shown here is derived from an EMBL/GenBank/DDBJ whole genome shotgun (WGS) entry which is preliminary data.</text>
</comment>
<reference evidence="2 3" key="1">
    <citation type="submission" date="2019-02" db="EMBL/GenBank/DDBJ databases">
        <title>Deep-cultivation of Planctomycetes and their phenomic and genomic characterization uncovers novel biology.</title>
        <authorList>
            <person name="Wiegand S."/>
            <person name="Jogler M."/>
            <person name="Boedeker C."/>
            <person name="Pinto D."/>
            <person name="Vollmers J."/>
            <person name="Rivas-Marin E."/>
            <person name="Kohn T."/>
            <person name="Peeters S.H."/>
            <person name="Heuer A."/>
            <person name="Rast P."/>
            <person name="Oberbeckmann S."/>
            <person name="Bunk B."/>
            <person name="Jeske O."/>
            <person name="Meyerdierks A."/>
            <person name="Storesund J.E."/>
            <person name="Kallscheuer N."/>
            <person name="Luecker S."/>
            <person name="Lage O.M."/>
            <person name="Pohl T."/>
            <person name="Merkel B.J."/>
            <person name="Hornburger P."/>
            <person name="Mueller R.-W."/>
            <person name="Bruemmer F."/>
            <person name="Labrenz M."/>
            <person name="Spormann A.M."/>
            <person name="Op Den Camp H."/>
            <person name="Overmann J."/>
            <person name="Amann R."/>
            <person name="Jetten M.S.M."/>
            <person name="Mascher T."/>
            <person name="Medema M.H."/>
            <person name="Devos D.P."/>
            <person name="Kaster A.-K."/>
            <person name="Ovreas L."/>
            <person name="Rohde M."/>
            <person name="Galperin M.Y."/>
            <person name="Jogler C."/>
        </authorList>
    </citation>
    <scope>NUCLEOTIDE SEQUENCE [LARGE SCALE GENOMIC DNA]</scope>
    <source>
        <strain evidence="2 3">KOR34</strain>
    </source>
</reference>
<protein>
    <submittedName>
        <fullName evidence="2">Uncharacterized protein</fullName>
    </submittedName>
</protein>
<evidence type="ECO:0000256" key="1">
    <source>
        <dbReference type="SAM" id="SignalP"/>
    </source>
</evidence>
<dbReference type="AlphaFoldDB" id="A0A5C5VHC4"/>
<dbReference type="OrthoDB" id="243278at2"/>
<proteinExistence type="predicted"/>
<feature type="chain" id="PRO_5023023058" evidence="1">
    <location>
        <begin position="28"/>
        <end position="413"/>
    </location>
</feature>
<accession>A0A5C5VHC4</accession>
<evidence type="ECO:0000313" key="3">
    <source>
        <dbReference type="Proteomes" id="UP000316714"/>
    </source>
</evidence>
<dbReference type="RefSeq" id="WP_146564431.1">
    <property type="nucleotide sequence ID" value="NZ_SIHJ01000001.1"/>
</dbReference>
<feature type="signal peptide" evidence="1">
    <location>
        <begin position="1"/>
        <end position="27"/>
    </location>
</feature>
<organism evidence="2 3">
    <name type="scientific">Posidoniimonas corsicana</name>
    <dbReference type="NCBI Taxonomy" id="1938618"/>
    <lineage>
        <taxon>Bacteria</taxon>
        <taxon>Pseudomonadati</taxon>
        <taxon>Planctomycetota</taxon>
        <taxon>Planctomycetia</taxon>
        <taxon>Pirellulales</taxon>
        <taxon>Lacipirellulaceae</taxon>
        <taxon>Posidoniimonas</taxon>
    </lineage>
</organism>
<dbReference type="EMBL" id="SIHJ01000001">
    <property type="protein sequence ID" value="TWT37072.1"/>
    <property type="molecule type" value="Genomic_DNA"/>
</dbReference>
<dbReference type="Proteomes" id="UP000316714">
    <property type="component" value="Unassembled WGS sequence"/>
</dbReference>
<name>A0A5C5VHC4_9BACT</name>